<feature type="transmembrane region" description="Helical" evidence="1">
    <location>
        <begin position="71"/>
        <end position="90"/>
    </location>
</feature>
<keyword evidence="1" id="KW-1133">Transmembrane helix</keyword>
<keyword evidence="3" id="KW-1185">Reference proteome</keyword>
<sequence>MLLCHYNTICYRCSLIKTGTCDTIIRIMYKNISAFATYCKNIRLPPAAFFRIFHICHLYIFFFIAGFRITYVNWNCIFVVFFVCEIALICRPL</sequence>
<evidence type="ECO:0000313" key="2">
    <source>
        <dbReference type="EMBL" id="DBA34573.1"/>
    </source>
</evidence>
<dbReference type="EMBL" id="DYDO01000001">
    <property type="protein sequence ID" value="DBA34573.1"/>
    <property type="molecule type" value="Genomic_DNA"/>
</dbReference>
<accession>A0AAV3B361</accession>
<name>A0AAV3B361_PYXAD</name>
<organism evidence="2 3">
    <name type="scientific">Pyxicephalus adspersus</name>
    <name type="common">African bullfrog</name>
    <dbReference type="NCBI Taxonomy" id="30357"/>
    <lineage>
        <taxon>Eukaryota</taxon>
        <taxon>Metazoa</taxon>
        <taxon>Chordata</taxon>
        <taxon>Craniata</taxon>
        <taxon>Vertebrata</taxon>
        <taxon>Euteleostomi</taxon>
        <taxon>Amphibia</taxon>
        <taxon>Batrachia</taxon>
        <taxon>Anura</taxon>
        <taxon>Neobatrachia</taxon>
        <taxon>Ranoidea</taxon>
        <taxon>Pyxicephalidae</taxon>
        <taxon>Pyxicephalinae</taxon>
        <taxon>Pyxicephalus</taxon>
    </lineage>
</organism>
<keyword evidence="1" id="KW-0472">Membrane</keyword>
<dbReference type="Proteomes" id="UP001181693">
    <property type="component" value="Unassembled WGS sequence"/>
</dbReference>
<dbReference type="AlphaFoldDB" id="A0AAV3B361"/>
<gene>
    <name evidence="2" type="ORF">GDO54_002122</name>
</gene>
<reference evidence="2" key="1">
    <citation type="thesis" date="2020" institute="ProQuest LLC" country="789 East Eisenhower Parkway, Ann Arbor, MI, USA">
        <title>Comparative Genomics and Chromosome Evolution.</title>
        <authorList>
            <person name="Mudd A.B."/>
        </authorList>
    </citation>
    <scope>NUCLEOTIDE SEQUENCE</scope>
    <source>
        <strain evidence="2">1538</strain>
        <tissue evidence="2">Blood</tissue>
    </source>
</reference>
<proteinExistence type="predicted"/>
<feature type="transmembrane region" description="Helical" evidence="1">
    <location>
        <begin position="48"/>
        <end position="65"/>
    </location>
</feature>
<comment type="caution">
    <text evidence="2">The sequence shown here is derived from an EMBL/GenBank/DDBJ whole genome shotgun (WGS) entry which is preliminary data.</text>
</comment>
<evidence type="ECO:0000313" key="3">
    <source>
        <dbReference type="Proteomes" id="UP001181693"/>
    </source>
</evidence>
<keyword evidence="1" id="KW-0812">Transmembrane</keyword>
<evidence type="ECO:0000256" key="1">
    <source>
        <dbReference type="SAM" id="Phobius"/>
    </source>
</evidence>
<protein>
    <submittedName>
        <fullName evidence="2">Uncharacterized protein</fullName>
    </submittedName>
</protein>